<sequence length="276" mass="30700">MAIPFDRGYYKQPFVKLVSEYPGEDAYPIADFRTEWGPIFHRGRLDGSARVLILGQDPAQHEAIVRRVLVGTAGKRAQGFLKRLGVIRSYVFINTFLYSVYGQGGGTRHIANQLIAAYRNRWIAAILRGNAIEAVVAFGGLANTAWQDWLASPAAVEFSSSPPFQHLTHPTWPQSSAHTRAEQEAATTKMLENWNGGLRTLKPAIQNPDVAGELELYGPAFDSDDLPDIPPDDLPPGLPSWMRTEEGWADRKGETVLDKRRTIVVRVPKEVLPQQT</sequence>
<dbReference type="EMBL" id="FOCT01000016">
    <property type="protein sequence ID" value="SEO29389.1"/>
    <property type="molecule type" value="Genomic_DNA"/>
</dbReference>
<proteinExistence type="predicted"/>
<dbReference type="SUPFAM" id="SSF52141">
    <property type="entry name" value="Uracil-DNA glycosylase-like"/>
    <property type="match status" value="1"/>
</dbReference>
<evidence type="ECO:0000313" key="1">
    <source>
        <dbReference type="EMBL" id="SEO29389.1"/>
    </source>
</evidence>
<dbReference type="Gene3D" id="3.40.470.10">
    <property type="entry name" value="Uracil-DNA glycosylase-like domain"/>
    <property type="match status" value="1"/>
</dbReference>
<protein>
    <submittedName>
        <fullName evidence="1">Uracil DNA glycosylase superfamily protein</fullName>
    </submittedName>
</protein>
<accession>A0A1H8NIS8</accession>
<reference evidence="1 2" key="1">
    <citation type="submission" date="2016-10" db="EMBL/GenBank/DDBJ databases">
        <authorList>
            <person name="de Groot N.N."/>
        </authorList>
    </citation>
    <scope>NUCLEOTIDE SEQUENCE [LARGE SCALE GENOMIC DNA]</scope>
    <source>
        <strain evidence="1 2">Nl18</strain>
    </source>
</reference>
<gene>
    <name evidence="1" type="ORF">SAMN05216404_11662</name>
</gene>
<dbReference type="InterPro" id="IPR036895">
    <property type="entry name" value="Uracil-DNA_glycosylase-like_sf"/>
</dbReference>
<evidence type="ECO:0000313" key="2">
    <source>
        <dbReference type="Proteomes" id="UP000183898"/>
    </source>
</evidence>
<dbReference type="RefSeq" id="WP_074748883.1">
    <property type="nucleotide sequence ID" value="NZ_FOCT01000016.1"/>
</dbReference>
<organism evidence="1 2">
    <name type="scientific">Nitrosospira multiformis</name>
    <dbReference type="NCBI Taxonomy" id="1231"/>
    <lineage>
        <taxon>Bacteria</taxon>
        <taxon>Pseudomonadati</taxon>
        <taxon>Pseudomonadota</taxon>
        <taxon>Betaproteobacteria</taxon>
        <taxon>Nitrosomonadales</taxon>
        <taxon>Nitrosomonadaceae</taxon>
        <taxon>Nitrosospira</taxon>
    </lineage>
</organism>
<name>A0A1H8NIS8_9PROT</name>
<dbReference type="Proteomes" id="UP000183898">
    <property type="component" value="Unassembled WGS sequence"/>
</dbReference>
<dbReference type="CDD" id="cd10034">
    <property type="entry name" value="UDG_BdiUng_like"/>
    <property type="match status" value="1"/>
</dbReference>
<dbReference type="AlphaFoldDB" id="A0A1H8NIS8"/>